<dbReference type="InterPro" id="IPR011706">
    <property type="entry name" value="Cu-oxidase_C"/>
</dbReference>
<dbReference type="InterPro" id="IPR050633">
    <property type="entry name" value="Neuropilin_MCO_CoagFactor"/>
</dbReference>
<dbReference type="Gene3D" id="2.60.120.260">
    <property type="entry name" value="Galactose-binding domain-like"/>
    <property type="match status" value="1"/>
</dbReference>
<feature type="disulfide bond" evidence="12">
    <location>
        <begin position="1581"/>
        <end position="1607"/>
    </location>
</feature>
<dbReference type="GO" id="GO:0005576">
    <property type="term" value="C:extracellular region"/>
    <property type="evidence" value="ECO:0007669"/>
    <property type="project" value="UniProtKB-SubCell"/>
</dbReference>
<dbReference type="InterPro" id="IPR033138">
    <property type="entry name" value="Cu_oxidase_CS"/>
</dbReference>
<keyword evidence="9" id="KW-0655">Prothrombin activator</keyword>
<dbReference type="KEGG" id="nss:113416606"/>
<feature type="compositionally biased region" description="Polar residues" evidence="13">
    <location>
        <begin position="1068"/>
        <end position="1092"/>
    </location>
</feature>
<sequence length="1974" mass="223587">MWKLLSLRLILLCCIFQESIGITRRYYIGAVEKEWNYRPTRQNGLSSSTSGHPYKKAIYLEYTDSTFREVKPKPAWMGLLGPIVQAEIYDKVVVTFKNMASRPFNIHAKGVSYWKASEGAGYEDLTSQLEKEDDAVEPGHTHVYVWEILEDQGPTGSDTHCLTYAYSSHVDSVKDINSGLIGPLLVCKPGALMSIKSRGKIQEFVLLFSVFDEDKSWYSPSHIRGNSQSPLTQHQFHTINGFSHSSLPDLRLCEKRPVYWYVISLGSQPEVHSILFEGHSFLVREHRLATLDISPAIFLTAETTPRTNGTFRMFCQIPSHQQAGMEALIQVEVCPELIEKKLRLAEPSSSEDYYDEYGEEDMESTVIDLDEFSPRIVGRSRAKRRPLIWTHYIAAEEGDWDYAPVKPTHLDSTYSKSLESGPQRIGSKYKKAMFVEYEDGTFNKQKAPKADHLGLLGPVLQGEVGDEFVIVFKNLASRPYNIYPHGITNVTSFHPIGSLRHQNMKVVPIRPKQVFTYRWKIMPEDGPTRSDPSCLTRYYYSSIKPAKDLASGLIGPLLICFKESMDQRGNQMIADEARFVLFSVFNENWSWYLSENVKRYCSDAANIKPQDPEFYASNVMYSINGYVFNNLQMKLCQNQVVYWYVLNVGAQSEIISVFFSGNTFKHNTVSEEVLAVYPFSGETVIMSMDNPGKWMLGCLNPNFRKQGMRAKLSIFVCRQEEYDGKDYEDYYDEGIPSDYIGEANTLQARGFSKTSRHLQLCPNATSLSEDGRLKCLEQSNHLLKKNHNKNSTHPLISPGEPLTLDEPLLDMLPMDAFSIEEQPLPKQSFEEHSPSENSPLAQEISRHNNLSLASSANLDRKALDAGIHGPTNGPGNATSVSELLSLGHNDIHTVAHNEAINAKPLRKTPQGNEREKIMELKINRTVGLPNLLNGQNPLFPKREEVMSSGKWIDIMDRSLHDNDIENDNDRFSINLSSTKTGRDSLPLPGDFQETDQDKHLSGKESLPKFKAASSKTSVTNSHRVLNVEQNVTQNRSILRIPQVNLSGKGDILHLEGTSPSQPAGLGKNISSNPEENQSKLNQESPEMTTHGTKSMACLQHSRGCRRRLRERSAKSQEVLLDEIAARTDSKAKNSRESDERVQPLLSFLKTSDKTESYITGPPLTGRAKGDHPITNDARTTASYYSLWNIIQYNLSLSPAMNNVFNTTATPHHVRTETRDHNMETKQGLTSNVFAEGNISEINFLSLKNTEPAHTSGPFSSPKDAPIMRQARPETLLQSHLRKSSGDQEQTLRNESLKATIKREEVKILLQQTPSANDRFSQELPSSNQSIQGQLLKDINSSKEMNGFNDEQSETPSLKDESAVFKGKEEVGIPLSKDSGAEFHVKVSRTSLDVNPPAGENFSRPMKEKSDYDEYSNTEETEEEFDIYEDEQDPRMFTGKIRPYYIAAVEVTWDYGGSIPSPYLRDSDPRTSWRKLSRSYKKVVFQEYFDSSFTRQIVRGELDEHLGILGPFIRGQVEDTIVVTFKNMASRPYSFHSNLLPYEGSQEDREYERPEAVQPNQVHQYSLKVLPEMAPGTSEFDCKAWAYFSSVNLEKDLHSGLIGPLIICQAGVLRTTHTRQLSIQEFSLLFTIFDETKSWYFAENFERNCPSPCRIQMDDPVLKSNHTFYAINGHVRDTLPGLVLGLHQRVRWYLLNAGGIEDIHAVHFHGQVFTFRMAEEYRLAIYNLFPGAFETVEMKPSHPGIWRVECVVSEHEQAGMSALFLVYNKDCQSPLGLASGYIADSQITASEHSGGWVPSLARLDNSGSINAWRSDQKNSWIQVDLLQSKIIHGIKTQGARQKLSNYYISQFQIFYSLDGETWKSYKGNSTNSQMIFSGNVDGVSVKDNAFDPPIVARYLRLHPTHFNFRNTLRMELLGCDLNSMEQELSSFFSIHRMVGWLRQWALRNYQDAMQHHHSCHTCLCAHTHNRTSMVA</sequence>
<dbReference type="GO" id="GO:0044469">
    <property type="term" value="P:venom-mediated blood coagulation"/>
    <property type="evidence" value="ECO:0007669"/>
    <property type="project" value="UniProtKB-ARBA"/>
</dbReference>
<feature type="domain" description="F5/8 type C" evidence="15">
    <location>
        <begin position="1770"/>
        <end position="1918"/>
    </location>
</feature>
<feature type="region of interest" description="Disordered" evidence="13">
    <location>
        <begin position="825"/>
        <end position="844"/>
    </location>
</feature>
<comment type="similarity">
    <text evidence="2">Belongs to the multicopper oxidase family.</text>
</comment>
<evidence type="ECO:0000256" key="9">
    <source>
        <dbReference type="ARBA" id="ARBA00022866"/>
    </source>
</evidence>
<dbReference type="SUPFAM" id="SSF49785">
    <property type="entry name" value="Galactose-binding domain-like"/>
    <property type="match status" value="1"/>
</dbReference>
<feature type="compositionally biased region" description="Basic and acidic residues" evidence="13">
    <location>
        <begin position="995"/>
        <end position="1007"/>
    </location>
</feature>
<feature type="signal peptide" evidence="14">
    <location>
        <begin position="1"/>
        <end position="21"/>
    </location>
</feature>
<feature type="disulfide bond" evidence="12">
    <location>
        <begin position="253"/>
        <end position="334"/>
    </location>
</feature>
<dbReference type="CDD" id="cd00057">
    <property type="entry name" value="FA58C"/>
    <property type="match status" value="1"/>
</dbReference>
<keyword evidence="6 14" id="KW-0732">Signal</keyword>
<dbReference type="Gene3D" id="2.60.40.420">
    <property type="entry name" value="Cupredoxins - blue copper proteins"/>
    <property type="match status" value="5"/>
</dbReference>
<evidence type="ECO:0000256" key="1">
    <source>
        <dbReference type="ARBA" id="ARBA00004613"/>
    </source>
</evidence>
<feature type="disulfide bond" evidence="12">
    <location>
        <begin position="534"/>
        <end position="560"/>
    </location>
</feature>
<dbReference type="GO" id="GO:0090729">
    <property type="term" value="F:toxin activity"/>
    <property type="evidence" value="ECO:0007669"/>
    <property type="project" value="UniProtKB-KW"/>
</dbReference>
<evidence type="ECO:0000256" key="3">
    <source>
        <dbReference type="ARBA" id="ARBA00022525"/>
    </source>
</evidence>
<dbReference type="GeneID" id="113416606"/>
<evidence type="ECO:0000256" key="12">
    <source>
        <dbReference type="PIRSR" id="PIRSR000354-1"/>
    </source>
</evidence>
<dbReference type="PIRSF" id="PIRSF000354">
    <property type="entry name" value="Factors_V_VIII"/>
    <property type="match status" value="1"/>
</dbReference>
<evidence type="ECO:0000256" key="11">
    <source>
        <dbReference type="ARBA" id="ARBA00023180"/>
    </source>
</evidence>
<evidence type="ECO:0000256" key="10">
    <source>
        <dbReference type="ARBA" id="ARBA00023157"/>
    </source>
</evidence>
<feature type="region of interest" description="Disordered" evidence="13">
    <location>
        <begin position="975"/>
        <end position="1017"/>
    </location>
</feature>
<evidence type="ECO:0000259" key="15">
    <source>
        <dbReference type="PROSITE" id="PS50022"/>
    </source>
</evidence>
<feature type="disulfide bond" evidence="12">
    <location>
        <begin position="161"/>
        <end position="187"/>
    </location>
</feature>
<organism evidence="16 17">
    <name type="scientific">Notechis scutatus</name>
    <name type="common">mainland tiger snake</name>
    <dbReference type="NCBI Taxonomy" id="8663"/>
    <lineage>
        <taxon>Eukaryota</taxon>
        <taxon>Metazoa</taxon>
        <taxon>Chordata</taxon>
        <taxon>Craniata</taxon>
        <taxon>Vertebrata</taxon>
        <taxon>Euteleostomi</taxon>
        <taxon>Lepidosauria</taxon>
        <taxon>Squamata</taxon>
        <taxon>Bifurcata</taxon>
        <taxon>Unidentata</taxon>
        <taxon>Episquamata</taxon>
        <taxon>Toxicofera</taxon>
        <taxon>Serpentes</taxon>
        <taxon>Colubroidea</taxon>
        <taxon>Elapidae</taxon>
        <taxon>Hydrophiinae</taxon>
        <taxon>Notechis</taxon>
    </lineage>
</organism>
<feature type="disulfide bond" evidence="12">
    <location>
        <begin position="636"/>
        <end position="717"/>
    </location>
</feature>
<dbReference type="Proteomes" id="UP000504612">
    <property type="component" value="Unplaced"/>
</dbReference>
<evidence type="ECO:0000256" key="4">
    <source>
        <dbReference type="ARBA" id="ARBA00022656"/>
    </source>
</evidence>
<dbReference type="GO" id="GO:0038023">
    <property type="term" value="F:signaling receptor activity"/>
    <property type="evidence" value="ECO:0007669"/>
    <property type="project" value="TreeGrafter"/>
</dbReference>
<dbReference type="CTD" id="2157"/>
<feature type="disulfide bond" evidence="12">
    <location>
        <begin position="1648"/>
        <end position="1652"/>
    </location>
</feature>
<dbReference type="GO" id="GO:0005886">
    <property type="term" value="C:plasma membrane"/>
    <property type="evidence" value="ECO:0007669"/>
    <property type="project" value="TreeGrafter"/>
</dbReference>
<dbReference type="InterPro" id="IPR008979">
    <property type="entry name" value="Galactose-bd-like_sf"/>
</dbReference>
<dbReference type="PROSITE" id="PS00079">
    <property type="entry name" value="MULTICOPPER_OXIDASE1"/>
    <property type="match status" value="1"/>
</dbReference>
<evidence type="ECO:0000256" key="14">
    <source>
        <dbReference type="SAM" id="SignalP"/>
    </source>
</evidence>
<evidence type="ECO:0000256" key="7">
    <source>
        <dbReference type="ARBA" id="ARBA00022737"/>
    </source>
</evidence>
<evidence type="ECO:0000256" key="8">
    <source>
        <dbReference type="ARBA" id="ARBA00022837"/>
    </source>
</evidence>
<dbReference type="FunFam" id="2.60.40.420:FF:000028">
    <property type="entry name" value="Ceruloplasmin"/>
    <property type="match status" value="1"/>
</dbReference>
<dbReference type="SMART" id="SM00231">
    <property type="entry name" value="FA58C"/>
    <property type="match status" value="1"/>
</dbReference>
<dbReference type="SUPFAM" id="SSF49503">
    <property type="entry name" value="Cupredoxins"/>
    <property type="match status" value="6"/>
</dbReference>
<dbReference type="Pfam" id="PF07731">
    <property type="entry name" value="Cu-oxidase_2"/>
    <property type="match status" value="1"/>
</dbReference>
<dbReference type="GO" id="GO:0016504">
    <property type="term" value="F:peptidase activator activity"/>
    <property type="evidence" value="ECO:0007669"/>
    <property type="project" value="UniProtKB-KW"/>
</dbReference>
<feature type="region of interest" description="Disordered" evidence="13">
    <location>
        <begin position="1391"/>
        <end position="1411"/>
    </location>
</feature>
<dbReference type="GO" id="GO:0032991">
    <property type="term" value="C:protein-containing complex"/>
    <property type="evidence" value="ECO:0007669"/>
    <property type="project" value="UniProtKB-ARBA"/>
</dbReference>
<dbReference type="InterPro" id="IPR008972">
    <property type="entry name" value="Cupredoxin"/>
</dbReference>
<proteinExistence type="inferred from homology"/>
<comment type="subcellular location">
    <subcellularLocation>
        <location evidence="1">Secreted</location>
    </subcellularLocation>
</comment>
<dbReference type="FunFam" id="2.60.120.260:FF:000002">
    <property type="entry name" value="Coagulation factor VIII"/>
    <property type="match status" value="1"/>
</dbReference>
<dbReference type="Pfam" id="PF00754">
    <property type="entry name" value="F5_F8_type_C"/>
    <property type="match status" value="1"/>
</dbReference>
<dbReference type="PANTHER" id="PTHR46806">
    <property type="entry name" value="F5/8 TYPE C DOMAIN-CONTAINING PROTEIN"/>
    <property type="match status" value="1"/>
</dbReference>
<evidence type="ECO:0000256" key="6">
    <source>
        <dbReference type="ARBA" id="ARBA00022729"/>
    </source>
</evidence>
<keyword evidence="7" id="KW-0677">Repeat</keyword>
<dbReference type="PROSITE" id="PS01285">
    <property type="entry name" value="FA58C_1"/>
    <property type="match status" value="1"/>
</dbReference>
<keyword evidence="11" id="KW-0325">Glycoprotein</keyword>
<dbReference type="RefSeq" id="XP_026530402.1">
    <property type="nucleotide sequence ID" value="XM_026674617.1"/>
</dbReference>
<reference evidence="17" key="1">
    <citation type="submission" date="2025-08" db="UniProtKB">
        <authorList>
            <consortium name="RefSeq"/>
        </authorList>
    </citation>
    <scope>IDENTIFICATION</scope>
</reference>
<evidence type="ECO:0000256" key="2">
    <source>
        <dbReference type="ARBA" id="ARBA00010609"/>
    </source>
</evidence>
<feature type="chain" id="PRO_5026796818" evidence="14">
    <location>
        <begin position="22"/>
        <end position="1974"/>
    </location>
</feature>
<evidence type="ECO:0000313" key="17">
    <source>
        <dbReference type="RefSeq" id="XP_026530402.1"/>
    </source>
</evidence>
<keyword evidence="10 12" id="KW-1015">Disulfide bond</keyword>
<feature type="region of interest" description="Disordered" evidence="13">
    <location>
        <begin position="1050"/>
        <end position="1099"/>
    </location>
</feature>
<dbReference type="InterPro" id="IPR024715">
    <property type="entry name" value="Factor_5/8-like"/>
</dbReference>
<gene>
    <name evidence="17" type="primary">F8</name>
</gene>
<keyword evidence="5" id="KW-0479">Metal-binding</keyword>
<accession>A0A6J1UHL8</accession>
<dbReference type="PANTHER" id="PTHR46806:SF7">
    <property type="entry name" value="COAGULATION FACTOR VIII"/>
    <property type="match status" value="1"/>
</dbReference>
<dbReference type="InterPro" id="IPR000421">
    <property type="entry name" value="FA58C"/>
</dbReference>
<name>A0A6J1UHL8_9SAUR</name>
<dbReference type="GO" id="GO:0005507">
    <property type="term" value="F:copper ion binding"/>
    <property type="evidence" value="ECO:0007669"/>
    <property type="project" value="InterPro"/>
</dbReference>
<keyword evidence="4" id="KW-0800">Toxin</keyword>
<dbReference type="PROSITE" id="PS01286">
    <property type="entry name" value="FA58C_2"/>
    <property type="match status" value="1"/>
</dbReference>
<evidence type="ECO:0000313" key="16">
    <source>
        <dbReference type="Proteomes" id="UP000504612"/>
    </source>
</evidence>
<dbReference type="FunFam" id="2.60.40.420:FF:000011">
    <property type="entry name" value="Coagulation factor VIII (Predicted)"/>
    <property type="match status" value="1"/>
</dbReference>
<feature type="disulfide bond" evidence="12">
    <location>
        <begin position="1770"/>
        <end position="1918"/>
    </location>
</feature>
<dbReference type="GO" id="GO:0016491">
    <property type="term" value="F:oxidoreductase activity"/>
    <property type="evidence" value="ECO:0007669"/>
    <property type="project" value="InterPro"/>
</dbReference>
<evidence type="ECO:0000256" key="13">
    <source>
        <dbReference type="SAM" id="MobiDB-lite"/>
    </source>
</evidence>
<keyword evidence="3" id="KW-0964">Secreted</keyword>
<keyword evidence="16" id="KW-1185">Reference proteome</keyword>
<dbReference type="PROSITE" id="PS50022">
    <property type="entry name" value="FA58C_3"/>
    <property type="match status" value="1"/>
</dbReference>
<protein>
    <submittedName>
        <fullName evidence="17">Coagulation factor VIII</fullName>
    </submittedName>
</protein>
<keyword evidence="8" id="KW-0106">Calcium</keyword>
<evidence type="ECO:0000256" key="5">
    <source>
        <dbReference type="ARBA" id="ARBA00022723"/>
    </source>
</evidence>